<dbReference type="Pfam" id="PF13462">
    <property type="entry name" value="Thioredoxin_4"/>
    <property type="match status" value="1"/>
</dbReference>
<dbReference type="RefSeq" id="WP_143909527.1">
    <property type="nucleotide sequence ID" value="NZ_CP041765.1"/>
</dbReference>
<keyword evidence="3" id="KW-0723">Serine/threonine-protein kinase</keyword>
<organism evidence="3 4">
    <name type="scientific">Tomitella fengzijianii</name>
    <dbReference type="NCBI Taxonomy" id="2597660"/>
    <lineage>
        <taxon>Bacteria</taxon>
        <taxon>Bacillati</taxon>
        <taxon>Actinomycetota</taxon>
        <taxon>Actinomycetes</taxon>
        <taxon>Mycobacteriales</taxon>
        <taxon>Tomitella</taxon>
    </lineage>
</organism>
<dbReference type="KEGG" id="toy:FO059_13525"/>
<dbReference type="EMBL" id="CP041765">
    <property type="protein sequence ID" value="QDQ98142.1"/>
    <property type="molecule type" value="Genomic_DNA"/>
</dbReference>
<dbReference type="CDD" id="cd02972">
    <property type="entry name" value="DsbA_family"/>
    <property type="match status" value="1"/>
</dbReference>
<dbReference type="OrthoDB" id="117402at2"/>
<protein>
    <submittedName>
        <fullName evidence="3">Serine/threonine protein kinase</fullName>
    </submittedName>
</protein>
<keyword evidence="1" id="KW-0812">Transmembrane</keyword>
<proteinExistence type="predicted"/>
<evidence type="ECO:0000313" key="4">
    <source>
        <dbReference type="Proteomes" id="UP000317344"/>
    </source>
</evidence>
<reference evidence="3 4" key="1">
    <citation type="submission" date="2019-07" db="EMBL/GenBank/DDBJ databases">
        <title>Tomitella cavernea sp. nov., an actinomycete isolated from soil.</title>
        <authorList>
            <person name="Cheng J."/>
        </authorList>
    </citation>
    <scope>NUCLEOTIDE SEQUENCE [LARGE SCALE GENOMIC DNA]</scope>
    <source>
        <strain evidence="3 4">HY188</strain>
    </source>
</reference>
<keyword evidence="4" id="KW-1185">Reference proteome</keyword>
<gene>
    <name evidence="3" type="ORF">FO059_13525</name>
</gene>
<dbReference type="InterPro" id="IPR036249">
    <property type="entry name" value="Thioredoxin-like_sf"/>
</dbReference>
<dbReference type="GO" id="GO:0004674">
    <property type="term" value="F:protein serine/threonine kinase activity"/>
    <property type="evidence" value="ECO:0007669"/>
    <property type="project" value="UniProtKB-KW"/>
</dbReference>
<dbReference type="Proteomes" id="UP000317344">
    <property type="component" value="Chromosome"/>
</dbReference>
<feature type="domain" description="Thioredoxin-like fold" evidence="2">
    <location>
        <begin position="75"/>
        <end position="248"/>
    </location>
</feature>
<reference evidence="3 4" key="2">
    <citation type="submission" date="2019-07" db="EMBL/GenBank/DDBJ databases">
        <authorList>
            <person name="Huang Y."/>
        </authorList>
    </citation>
    <scope>NUCLEOTIDE SEQUENCE [LARGE SCALE GENOMIC DNA]</scope>
    <source>
        <strain evidence="3 4">HY188</strain>
    </source>
</reference>
<name>A0A516X4Y9_9ACTN</name>
<keyword evidence="3" id="KW-0808">Transferase</keyword>
<keyword evidence="1" id="KW-1133">Transmembrane helix</keyword>
<keyword evidence="3" id="KW-0418">Kinase</keyword>
<dbReference type="SUPFAM" id="SSF52833">
    <property type="entry name" value="Thioredoxin-like"/>
    <property type="match status" value="1"/>
</dbReference>
<sequence length="256" mass="26797">MSSKKPPKKYNAAKLGNNKRNDALLTYVLGGVAIVAIIVLIVIFVVLPNTEDTEVQAEGYGSVQDGTPVKVIDSGGVLLGDPDAPVKIDAYEDFLCPACAQFEHQFGGAINQAIDNGQMAVQYHTLDFLNKYSASGDYSTRAAGAALCVADTGDGALYSKFHSALFQDGVKPEEQGSTDLSNAQLSDVAKQVGADDAVVSCIADGAKVDVAKAGAQSSMQQLSDKTGGQVSTPTVLHDGKKVNIQTADWIKQLTGQ</sequence>
<dbReference type="AlphaFoldDB" id="A0A516X4Y9"/>
<feature type="transmembrane region" description="Helical" evidence="1">
    <location>
        <begin position="24"/>
        <end position="47"/>
    </location>
</feature>
<dbReference type="InterPro" id="IPR012336">
    <property type="entry name" value="Thioredoxin-like_fold"/>
</dbReference>
<evidence type="ECO:0000259" key="2">
    <source>
        <dbReference type="Pfam" id="PF13462"/>
    </source>
</evidence>
<dbReference type="Gene3D" id="3.40.30.10">
    <property type="entry name" value="Glutaredoxin"/>
    <property type="match status" value="1"/>
</dbReference>
<accession>A0A516X4Y9</accession>
<evidence type="ECO:0000256" key="1">
    <source>
        <dbReference type="SAM" id="Phobius"/>
    </source>
</evidence>
<keyword evidence="1" id="KW-0472">Membrane</keyword>
<evidence type="ECO:0000313" key="3">
    <source>
        <dbReference type="EMBL" id="QDQ98142.1"/>
    </source>
</evidence>